<dbReference type="EMBL" id="OMOQ01000001">
    <property type="protein sequence ID" value="SPH17454.1"/>
    <property type="molecule type" value="Genomic_DNA"/>
</dbReference>
<dbReference type="EC" id="1.1.1.390" evidence="1"/>
<sequence length="232" mass="23888">MAKPVAVILGVGPGNGMALARRFAASGHAVAMCSRRGPSEAMLGEIAGARGYACDVSDAESLKTAFDAIRGDLGPVSTLIYNAGSAHWGNLDALTPDDLRMDVEVNAVGLFASAQLAVPDMRAAGGGTIIVVGAGAALRGRPGTIAFAAGKAAQRSVAQSLGRQLGPENIHVGYLVLDGVVDLERSRAAMPDKDATFFLSAAGVAEAAHALASQDRQAWTFELDLRPYGENW</sequence>
<dbReference type="PANTHER" id="PTHR43431:SF7">
    <property type="entry name" value="OXIDOREDUCTASE, SHORT CHAIN DEHYDROGENASE_REDUCTASE FAMILY (AFU_ORTHOLOGUE AFUA_5G14000)"/>
    <property type="match status" value="1"/>
</dbReference>
<dbReference type="SUPFAM" id="SSF51735">
    <property type="entry name" value="NAD(P)-binding Rossmann-fold domains"/>
    <property type="match status" value="1"/>
</dbReference>
<dbReference type="InterPro" id="IPR036291">
    <property type="entry name" value="NAD(P)-bd_dom_sf"/>
</dbReference>
<dbReference type="RefSeq" id="WP_108851900.1">
    <property type="nucleotide sequence ID" value="NZ_OMOQ01000001.1"/>
</dbReference>
<protein>
    <submittedName>
        <fullName evidence="1">Sulfoquinovose 1-dehydrogenase</fullName>
        <ecNumber evidence="1">1.1.1.390</ecNumber>
    </submittedName>
</protein>
<accession>A0A2R8B497</accession>
<keyword evidence="1" id="KW-0560">Oxidoreductase</keyword>
<reference evidence="1 2" key="1">
    <citation type="submission" date="2018-03" db="EMBL/GenBank/DDBJ databases">
        <authorList>
            <person name="Keele B.F."/>
        </authorList>
    </citation>
    <scope>NUCLEOTIDE SEQUENCE [LARGE SCALE GENOMIC DNA]</scope>
    <source>
        <strain evidence="1 2">CECT 8626</strain>
    </source>
</reference>
<evidence type="ECO:0000313" key="2">
    <source>
        <dbReference type="Proteomes" id="UP000244924"/>
    </source>
</evidence>
<proteinExistence type="predicted"/>
<dbReference type="Pfam" id="PF00106">
    <property type="entry name" value="adh_short"/>
    <property type="match status" value="1"/>
</dbReference>
<gene>
    <name evidence="1" type="ORF">DEA8626_00976</name>
</gene>
<dbReference type="Gene3D" id="3.40.50.720">
    <property type="entry name" value="NAD(P)-binding Rossmann-like Domain"/>
    <property type="match status" value="1"/>
</dbReference>
<dbReference type="AlphaFoldDB" id="A0A2R8B497"/>
<evidence type="ECO:0000313" key="1">
    <source>
        <dbReference type="EMBL" id="SPH17454.1"/>
    </source>
</evidence>
<dbReference type="GO" id="GO:0016491">
    <property type="term" value="F:oxidoreductase activity"/>
    <property type="evidence" value="ECO:0007669"/>
    <property type="project" value="UniProtKB-KW"/>
</dbReference>
<dbReference type="PANTHER" id="PTHR43431">
    <property type="entry name" value="OXIDOREDUCTASE, SHORT CHAIN DEHYDROGENASE/REDUCTASE FAMILY (AFU_ORTHOLOGUE AFUA_5G14000)"/>
    <property type="match status" value="1"/>
</dbReference>
<name>A0A2R8B497_9RHOB</name>
<dbReference type="InterPro" id="IPR002347">
    <property type="entry name" value="SDR_fam"/>
</dbReference>
<dbReference type="Proteomes" id="UP000244924">
    <property type="component" value="Unassembled WGS sequence"/>
</dbReference>
<dbReference type="OrthoDB" id="5513072at2"/>
<dbReference type="PRINTS" id="PR00081">
    <property type="entry name" value="GDHRDH"/>
</dbReference>
<keyword evidence="2" id="KW-1185">Reference proteome</keyword>
<organism evidence="1 2">
    <name type="scientific">Albidovulum aquaemixtae</name>
    <dbReference type="NCBI Taxonomy" id="1542388"/>
    <lineage>
        <taxon>Bacteria</taxon>
        <taxon>Pseudomonadati</taxon>
        <taxon>Pseudomonadota</taxon>
        <taxon>Alphaproteobacteria</taxon>
        <taxon>Rhodobacterales</taxon>
        <taxon>Paracoccaceae</taxon>
        <taxon>Albidovulum</taxon>
    </lineage>
</organism>